<dbReference type="AlphaFoldDB" id="A0A845A8B4"/>
<protein>
    <submittedName>
        <fullName evidence="1">Uncharacterized protein</fullName>
    </submittedName>
</protein>
<comment type="caution">
    <text evidence="1">The sequence shown here is derived from an EMBL/GenBank/DDBJ whole genome shotgun (WGS) entry which is preliminary data.</text>
</comment>
<evidence type="ECO:0000313" key="2">
    <source>
        <dbReference type="Proteomes" id="UP000460561"/>
    </source>
</evidence>
<name>A0A845A8B4_9SPHN</name>
<dbReference type="OrthoDB" id="7605422at2"/>
<dbReference type="Proteomes" id="UP000460561">
    <property type="component" value="Unassembled WGS sequence"/>
</dbReference>
<dbReference type="RefSeq" id="WP_160738001.1">
    <property type="nucleotide sequence ID" value="NZ_WTYQ01000001.1"/>
</dbReference>
<organism evidence="1 2">
    <name type="scientific">Altericroceibacterium indicum</name>
    <dbReference type="NCBI Taxonomy" id="374177"/>
    <lineage>
        <taxon>Bacteria</taxon>
        <taxon>Pseudomonadati</taxon>
        <taxon>Pseudomonadota</taxon>
        <taxon>Alphaproteobacteria</taxon>
        <taxon>Sphingomonadales</taxon>
        <taxon>Erythrobacteraceae</taxon>
        <taxon>Altericroceibacterium</taxon>
    </lineage>
</organism>
<accession>A0A845A8B4</accession>
<sequence>MAIVRNFTLGRYVPWGGDMSQASFVFIGYNWADAAIKMQLKTDLSSSAVATLTEADWGDEGIYRMYYPEIIHPQSREQVGGTILAPFMTEATIEGLSYSGTTDLVLYYDMHVTPVSEVKRTVAEGTLTIKTGVTQ</sequence>
<gene>
    <name evidence="1" type="ORF">GRI39_01935</name>
</gene>
<evidence type="ECO:0000313" key="1">
    <source>
        <dbReference type="EMBL" id="MXP24806.1"/>
    </source>
</evidence>
<reference evidence="1 2" key="1">
    <citation type="submission" date="2019-12" db="EMBL/GenBank/DDBJ databases">
        <title>Genomic-based taxomic classification of the family Erythrobacteraceae.</title>
        <authorList>
            <person name="Xu L."/>
        </authorList>
    </citation>
    <scope>NUCLEOTIDE SEQUENCE [LARGE SCALE GENOMIC DNA]</scope>
    <source>
        <strain evidence="1 2">DSM 18604</strain>
    </source>
</reference>
<dbReference type="EMBL" id="WTYQ01000001">
    <property type="protein sequence ID" value="MXP24806.1"/>
    <property type="molecule type" value="Genomic_DNA"/>
</dbReference>
<proteinExistence type="predicted"/>
<keyword evidence="2" id="KW-1185">Reference proteome</keyword>